<protein>
    <recommendedName>
        <fullName evidence="3">alpha-glucosidase</fullName>
        <ecNumber evidence="3">3.2.1.20</ecNumber>
    </recommendedName>
</protein>
<dbReference type="Proteomes" id="UP000716446">
    <property type="component" value="Unassembled WGS sequence"/>
</dbReference>
<accession>A0A9N8JJM0</accession>
<evidence type="ECO:0000256" key="9">
    <source>
        <dbReference type="SAM" id="MobiDB-lite"/>
    </source>
</evidence>
<evidence type="ECO:0000256" key="7">
    <source>
        <dbReference type="ARBA" id="ARBA00023295"/>
    </source>
</evidence>
<evidence type="ECO:0000256" key="5">
    <source>
        <dbReference type="ARBA" id="ARBA00022801"/>
    </source>
</evidence>
<evidence type="ECO:0000256" key="4">
    <source>
        <dbReference type="ARBA" id="ARBA00022729"/>
    </source>
</evidence>
<dbReference type="Pfam" id="PF01055">
    <property type="entry name" value="Glyco_hydro_31_2nd"/>
    <property type="match status" value="1"/>
</dbReference>
<keyword evidence="6" id="KW-0325">Glycoprotein</keyword>
<dbReference type="InterPro" id="IPR000322">
    <property type="entry name" value="Glyco_hydro_31_TIM"/>
</dbReference>
<organism evidence="12 13">
    <name type="scientific">Aureobasidium vineae</name>
    <dbReference type="NCBI Taxonomy" id="2773715"/>
    <lineage>
        <taxon>Eukaryota</taxon>
        <taxon>Fungi</taxon>
        <taxon>Dikarya</taxon>
        <taxon>Ascomycota</taxon>
        <taxon>Pezizomycotina</taxon>
        <taxon>Dothideomycetes</taxon>
        <taxon>Dothideomycetidae</taxon>
        <taxon>Dothideales</taxon>
        <taxon>Saccotheciaceae</taxon>
        <taxon>Aureobasidium</taxon>
    </lineage>
</organism>
<dbReference type="Gene3D" id="3.20.20.80">
    <property type="entry name" value="Glycosidases"/>
    <property type="match status" value="1"/>
</dbReference>
<dbReference type="FunFam" id="3.20.20.80:FF:000138">
    <property type="entry name" value="Putative alpha-glucosidase AgdA"/>
    <property type="match status" value="1"/>
</dbReference>
<dbReference type="PANTHER" id="PTHR22762:SF133">
    <property type="entry name" value="P-TYPE DOMAIN-CONTAINING PROTEIN"/>
    <property type="match status" value="1"/>
</dbReference>
<evidence type="ECO:0000256" key="1">
    <source>
        <dbReference type="ARBA" id="ARBA00001657"/>
    </source>
</evidence>
<proteinExistence type="inferred from homology"/>
<evidence type="ECO:0000313" key="13">
    <source>
        <dbReference type="Proteomes" id="UP000716446"/>
    </source>
</evidence>
<dbReference type="Pfam" id="PF21365">
    <property type="entry name" value="Glyco_hydro_31_3rd"/>
    <property type="match status" value="1"/>
</dbReference>
<feature type="compositionally biased region" description="Low complexity" evidence="9">
    <location>
        <begin position="577"/>
        <end position="591"/>
    </location>
</feature>
<comment type="caution">
    <text evidence="12">The sequence shown here is derived from an EMBL/GenBank/DDBJ whole genome shotgun (WGS) entry which is preliminary data.</text>
</comment>
<dbReference type="SUPFAM" id="SSF51445">
    <property type="entry name" value="(Trans)glycosidases"/>
    <property type="match status" value="1"/>
</dbReference>
<dbReference type="AlphaFoldDB" id="A0A9N8JJM0"/>
<keyword evidence="7 8" id="KW-0326">Glycosidase</keyword>
<feature type="domain" description="Glycoside hydrolase family 31 TIM barrel" evidence="10">
    <location>
        <begin position="364"/>
        <end position="780"/>
    </location>
</feature>
<evidence type="ECO:0000259" key="11">
    <source>
        <dbReference type="Pfam" id="PF21365"/>
    </source>
</evidence>
<evidence type="ECO:0000256" key="2">
    <source>
        <dbReference type="ARBA" id="ARBA00007806"/>
    </source>
</evidence>
<dbReference type="EMBL" id="CAIJEN010000006">
    <property type="protein sequence ID" value="CAD0088124.1"/>
    <property type="molecule type" value="Genomic_DNA"/>
</dbReference>
<dbReference type="PANTHER" id="PTHR22762">
    <property type="entry name" value="ALPHA-GLUCOSIDASE"/>
    <property type="match status" value="1"/>
</dbReference>
<sequence length="1009" mass="110605">MFLSPSSSHRQMVFVILLLCLLVVIDSMFFPSFRRVALFALPVAVANSQATTAASSAVASPLSSTSSGTIASYTLPASIDYGANLIPNVEDPEAKDAQVMCPGYKASNVEHNKYGFTATLNLAGQACNVYGTDVDVLNLTVAYQSAHRLAVEISPAHITAENASWYILPSEQVYKPEQSDEDTEDIDLQFVWSNDPTFSFAVLRKSTGDVLYSTEGTVLVYEDQFIEFVSTLPENYNLEGLGERLHGLRLGDNLTATMYAADNGNPVDRNLYGTHPFYLDTRYYEKDPETSALTLLTGNASTNASYISYSHGVYLRNAHGQEPILNAGNITYRTLGGSIDLYFFDGPTPAEVTKQYQAEAIGLPAMQQYWAFGYHQCRWGYKNWTMMQDVVNNFAKFSIPLETIWNNDPNTFPYDQGKQFIDGLHNNNQHYVTIVDSAIYIPNPDNATDAYSVYSMGHDMDVFMKNPDGSEYIGAVWPSFTVFPDWQAVNSTQWWTESLMKWYQNVQVDGIWIDMSEVSSFCVGSCGSDSLHLNPVHPPFALPGEPGSVDYGYPEGFNVTNSTEAAAASSASAAQASSNSATQVSSSTSTQPYLRTTPTAGVRNVNHPPYVINNQLGDLGVHAVVPNATHSTGVEEYDVHNLFGYEILNATYIALTQTIKAKRPFIIGRSTFAGAGQFAGHWGGDNYATWESMYFSIPQALDFSLFGMPMFGADTCGFSGNSDEELCNRWMQMSAFFSFYRNHNTLGDNSQEPYIWGSVIDASKKAMQIRYSLLPYIYTLFHSAHTTGSTFLRAMAWEFPNDPSLASADRQFMLGPSLLITPVLLPGVTTVNGVFPGSKDGVVWYDWYNQTAVPATPGANVTMDAPLGHINVHIRGGSVLPQQEAGLTTTVSRNTPWSVIAALSAEGTATGSLYVDDGENIIQNSTLYVDFTAENQRLYASARGLWQEKNALANITVLGVQNAPKNVSLDGMALMSGVNYNATSKVLKVTGLQNATSSGAWAKDWVLEW</sequence>
<dbReference type="InterPro" id="IPR030458">
    <property type="entry name" value="Glyco_hydro_31_AS"/>
</dbReference>
<dbReference type="PROSITE" id="PS00129">
    <property type="entry name" value="GLYCOSYL_HYDROL_F31_1"/>
    <property type="match status" value="1"/>
</dbReference>
<dbReference type="InterPro" id="IPR013780">
    <property type="entry name" value="Glyco_hydro_b"/>
</dbReference>
<feature type="domain" description="Glycosyl hydrolase family 31 C-terminal" evidence="11">
    <location>
        <begin position="788"/>
        <end position="880"/>
    </location>
</feature>
<name>A0A9N8JJM0_9PEZI</name>
<dbReference type="InterPro" id="IPR048395">
    <property type="entry name" value="Glyco_hydro_31_C"/>
</dbReference>
<evidence type="ECO:0000313" key="12">
    <source>
        <dbReference type="EMBL" id="CAD0088124.1"/>
    </source>
</evidence>
<evidence type="ECO:0000256" key="8">
    <source>
        <dbReference type="RuleBase" id="RU361185"/>
    </source>
</evidence>
<comment type="catalytic activity">
    <reaction evidence="1">
        <text>Hydrolysis of terminal, non-reducing (1-&gt;4)-linked alpha-D-glucose residues with release of alpha-D-glucose.</text>
        <dbReference type="EC" id="3.2.1.20"/>
    </reaction>
</comment>
<evidence type="ECO:0000259" key="10">
    <source>
        <dbReference type="Pfam" id="PF01055"/>
    </source>
</evidence>
<reference evidence="12" key="1">
    <citation type="submission" date="2020-06" db="EMBL/GenBank/DDBJ databases">
        <authorList>
            <person name="Onetto C."/>
        </authorList>
    </citation>
    <scope>NUCLEOTIDE SEQUENCE</scope>
</reference>
<dbReference type="InterPro" id="IPR011013">
    <property type="entry name" value="Gal_mutarotase_sf_dom"/>
</dbReference>
<feature type="region of interest" description="Disordered" evidence="9">
    <location>
        <begin position="577"/>
        <end position="606"/>
    </location>
</feature>
<keyword evidence="5 8" id="KW-0378">Hydrolase</keyword>
<dbReference type="GO" id="GO:0005975">
    <property type="term" value="P:carbohydrate metabolic process"/>
    <property type="evidence" value="ECO:0007669"/>
    <property type="project" value="InterPro"/>
</dbReference>
<dbReference type="Gene3D" id="2.60.40.1180">
    <property type="entry name" value="Golgi alpha-mannosidase II"/>
    <property type="match status" value="2"/>
</dbReference>
<dbReference type="FunFam" id="2.60.40.1180:FF:000001">
    <property type="entry name" value="Maltase-glucoamylase, intestinal"/>
    <property type="match status" value="1"/>
</dbReference>
<dbReference type="InterPro" id="IPR017853">
    <property type="entry name" value="GH"/>
</dbReference>
<gene>
    <name evidence="12" type="ORF">AWRI4619_LOCUS5242</name>
</gene>
<dbReference type="EC" id="3.2.1.20" evidence="3"/>
<dbReference type="Gene3D" id="2.60.40.1760">
    <property type="entry name" value="glycosyl hydrolase (family 31)"/>
    <property type="match status" value="1"/>
</dbReference>
<keyword evidence="13" id="KW-1185">Reference proteome</keyword>
<dbReference type="GO" id="GO:0030246">
    <property type="term" value="F:carbohydrate binding"/>
    <property type="evidence" value="ECO:0007669"/>
    <property type="project" value="InterPro"/>
</dbReference>
<evidence type="ECO:0000256" key="6">
    <source>
        <dbReference type="ARBA" id="ARBA00023180"/>
    </source>
</evidence>
<dbReference type="SUPFAM" id="SSF74650">
    <property type="entry name" value="Galactose mutarotase-like"/>
    <property type="match status" value="1"/>
</dbReference>
<dbReference type="CDD" id="cd14752">
    <property type="entry name" value="GH31_N"/>
    <property type="match status" value="1"/>
</dbReference>
<evidence type="ECO:0000256" key="3">
    <source>
        <dbReference type="ARBA" id="ARBA00012741"/>
    </source>
</evidence>
<comment type="similarity">
    <text evidence="2 8">Belongs to the glycosyl hydrolase 31 family.</text>
</comment>
<keyword evidence="4" id="KW-0732">Signal</keyword>
<dbReference type="SUPFAM" id="SSF51011">
    <property type="entry name" value="Glycosyl hydrolase domain"/>
    <property type="match status" value="1"/>
</dbReference>
<dbReference type="CDD" id="cd06602">
    <property type="entry name" value="GH31_MGAM_SI_GAA"/>
    <property type="match status" value="1"/>
</dbReference>
<dbReference type="GO" id="GO:0004558">
    <property type="term" value="F:alpha-1,4-glucosidase activity"/>
    <property type="evidence" value="ECO:0007669"/>
    <property type="project" value="UniProtKB-EC"/>
</dbReference>